<dbReference type="RefSeq" id="WP_086575336.1">
    <property type="nucleotide sequence ID" value="NZ_JAFMOF010000005.1"/>
</dbReference>
<evidence type="ECO:0000313" key="7">
    <source>
        <dbReference type="Proteomes" id="UP000664781"/>
    </source>
</evidence>
<dbReference type="GO" id="GO:0000976">
    <property type="term" value="F:transcription cis-regulatory region binding"/>
    <property type="evidence" value="ECO:0007669"/>
    <property type="project" value="TreeGrafter"/>
</dbReference>
<dbReference type="Pfam" id="PF00440">
    <property type="entry name" value="TetR_N"/>
    <property type="match status" value="1"/>
</dbReference>
<dbReference type="InterPro" id="IPR050109">
    <property type="entry name" value="HTH-type_TetR-like_transc_reg"/>
</dbReference>
<dbReference type="PRINTS" id="PR00455">
    <property type="entry name" value="HTHTETR"/>
</dbReference>
<feature type="domain" description="HTH tetR-type" evidence="5">
    <location>
        <begin position="12"/>
        <end position="72"/>
    </location>
</feature>
<dbReference type="PANTHER" id="PTHR30055:SF174">
    <property type="entry name" value="TRANSCRIPTIONAL REGULATORY PROTEIN (PROBABLY TETR-FAMILY)-RELATED"/>
    <property type="match status" value="1"/>
</dbReference>
<dbReference type="InterPro" id="IPR009057">
    <property type="entry name" value="Homeodomain-like_sf"/>
</dbReference>
<keyword evidence="2 4" id="KW-0238">DNA-binding</keyword>
<dbReference type="PROSITE" id="PS50977">
    <property type="entry name" value="HTH_TETR_2"/>
    <property type="match status" value="1"/>
</dbReference>
<evidence type="ECO:0000259" key="5">
    <source>
        <dbReference type="PROSITE" id="PS50977"/>
    </source>
</evidence>
<dbReference type="Pfam" id="PF21943">
    <property type="entry name" value="TetR_C_46"/>
    <property type="match status" value="1"/>
</dbReference>
<proteinExistence type="predicted"/>
<gene>
    <name evidence="6" type="ORF">J1792_29330</name>
</gene>
<sequence length="238" mass="25722">MTTEVRRRMSVEERREQLIAVALDLFSHRPPDTVSIDDIAMAAGISRPLVYRYFTCKKSLYEIALRRAADELTALFEEPVEGPPVARLLRVLRRFLDFVEGYAPGYAALLRGGPATAGAGAAVSLIDGVRGAAYARLLEHLGVREPTPRLELTLRSWISLVETTALLWLDGRGIPRPELEAQLAHALMALVAVGAAHDEDTAAVLARVLADEPADGPVAALAVRLSCAGRPLPSCPAR</sequence>
<dbReference type="EMBL" id="JAFMOF010000005">
    <property type="protein sequence ID" value="MBO0656698.1"/>
    <property type="molecule type" value="Genomic_DNA"/>
</dbReference>
<dbReference type="InterPro" id="IPR001647">
    <property type="entry name" value="HTH_TetR"/>
</dbReference>
<organism evidence="6 7">
    <name type="scientific">Streptomyces triculaminicus</name>
    <dbReference type="NCBI Taxonomy" id="2816232"/>
    <lineage>
        <taxon>Bacteria</taxon>
        <taxon>Bacillati</taxon>
        <taxon>Actinomycetota</taxon>
        <taxon>Actinomycetes</taxon>
        <taxon>Kitasatosporales</taxon>
        <taxon>Streptomycetaceae</taxon>
        <taxon>Streptomyces</taxon>
    </lineage>
</organism>
<dbReference type="AlphaFoldDB" id="A0A939JRK1"/>
<accession>A0A939JRK1</accession>
<evidence type="ECO:0000256" key="3">
    <source>
        <dbReference type="ARBA" id="ARBA00023163"/>
    </source>
</evidence>
<dbReference type="PANTHER" id="PTHR30055">
    <property type="entry name" value="HTH-TYPE TRANSCRIPTIONAL REGULATOR RUTR"/>
    <property type="match status" value="1"/>
</dbReference>
<keyword evidence="3" id="KW-0804">Transcription</keyword>
<evidence type="ECO:0000256" key="2">
    <source>
        <dbReference type="ARBA" id="ARBA00023125"/>
    </source>
</evidence>
<evidence type="ECO:0000313" key="6">
    <source>
        <dbReference type="EMBL" id="MBO0656698.1"/>
    </source>
</evidence>
<keyword evidence="7" id="KW-1185">Reference proteome</keyword>
<dbReference type="GO" id="GO:0003700">
    <property type="term" value="F:DNA-binding transcription factor activity"/>
    <property type="evidence" value="ECO:0007669"/>
    <property type="project" value="TreeGrafter"/>
</dbReference>
<name>A0A939JRK1_9ACTN</name>
<dbReference type="SUPFAM" id="SSF46689">
    <property type="entry name" value="Homeodomain-like"/>
    <property type="match status" value="1"/>
</dbReference>
<reference evidence="6" key="1">
    <citation type="submission" date="2021-03" db="EMBL/GenBank/DDBJ databases">
        <title>Streptomyces strains.</title>
        <authorList>
            <person name="Lund M.B."/>
            <person name="Toerring T."/>
        </authorList>
    </citation>
    <scope>NUCLEOTIDE SEQUENCE</scope>
    <source>
        <strain evidence="6">JCM 4242</strain>
    </source>
</reference>
<comment type="caution">
    <text evidence="6">The sequence shown here is derived from an EMBL/GenBank/DDBJ whole genome shotgun (WGS) entry which is preliminary data.</text>
</comment>
<evidence type="ECO:0000256" key="1">
    <source>
        <dbReference type="ARBA" id="ARBA00023015"/>
    </source>
</evidence>
<dbReference type="InterPro" id="IPR054129">
    <property type="entry name" value="DesT_TetR_C"/>
</dbReference>
<evidence type="ECO:0000256" key="4">
    <source>
        <dbReference type="PROSITE-ProRule" id="PRU00335"/>
    </source>
</evidence>
<dbReference type="Gene3D" id="1.10.357.10">
    <property type="entry name" value="Tetracycline Repressor, domain 2"/>
    <property type="match status" value="1"/>
</dbReference>
<keyword evidence="1" id="KW-0805">Transcription regulation</keyword>
<protein>
    <submittedName>
        <fullName evidence="6">TetR/AcrR family transcriptional regulator</fullName>
    </submittedName>
</protein>
<feature type="DNA-binding region" description="H-T-H motif" evidence="4">
    <location>
        <begin position="35"/>
        <end position="54"/>
    </location>
</feature>
<dbReference type="Proteomes" id="UP000664781">
    <property type="component" value="Unassembled WGS sequence"/>
</dbReference>